<dbReference type="Proteomes" id="UP000507470">
    <property type="component" value="Unassembled WGS sequence"/>
</dbReference>
<keyword evidence="2" id="KW-1185">Reference proteome</keyword>
<dbReference type="AlphaFoldDB" id="A0A6J8CRJ9"/>
<protein>
    <submittedName>
        <fullName evidence="1">Uncharacterized protein</fullName>
    </submittedName>
</protein>
<dbReference type="PANTHER" id="PTHR21435">
    <property type="entry name" value="MITOCHONDRIAL IMPORT INNER MEMBRANE TRANSLOCASE SUBUNIT TIM29"/>
    <property type="match status" value="1"/>
</dbReference>
<dbReference type="InterPro" id="IPR019322">
    <property type="entry name" value="TIMM29"/>
</dbReference>
<sequence length="207" mass="23895">MTSVSRLKSSSRLITKFKPTVPTKLKGGKLERLGNYLFNIFNDYRVVFNETLQDIKNRPVKASFYGSLLTTSIIMLKTNPSEQNFKSEIVESSNSLSTVGELIRNPISDNHVTTLMTAMKDNTLKVRNLKFFTLVSMREFPVHSGLFEANCSYVRPHWTEWYKSVVDVGIFGRWIFLHKAMKDYDVNPDEWLPDGQPKIKTKMLPYD</sequence>
<name>A0A6J8CRJ9_MYTCO</name>
<evidence type="ECO:0000313" key="1">
    <source>
        <dbReference type="EMBL" id="CAC5399158.1"/>
    </source>
</evidence>
<dbReference type="PANTHER" id="PTHR21435:SF1">
    <property type="entry name" value="MITOCHONDRIAL IMPORT INNER MEMBRANE TRANSLOCASE SUBUNIT TIM29"/>
    <property type="match status" value="1"/>
</dbReference>
<evidence type="ECO:0000313" key="2">
    <source>
        <dbReference type="Proteomes" id="UP000507470"/>
    </source>
</evidence>
<dbReference type="EMBL" id="CACVKT020005972">
    <property type="protein sequence ID" value="CAC5399158.1"/>
    <property type="molecule type" value="Genomic_DNA"/>
</dbReference>
<reference evidence="1 2" key="1">
    <citation type="submission" date="2020-06" db="EMBL/GenBank/DDBJ databases">
        <authorList>
            <person name="Li R."/>
            <person name="Bekaert M."/>
        </authorList>
    </citation>
    <scope>NUCLEOTIDE SEQUENCE [LARGE SCALE GENOMIC DNA]</scope>
    <source>
        <strain evidence="2">wild</strain>
    </source>
</reference>
<dbReference type="GO" id="GO:0042721">
    <property type="term" value="C:TIM22 mitochondrial import inner membrane insertion complex"/>
    <property type="evidence" value="ECO:0007669"/>
    <property type="project" value="InterPro"/>
</dbReference>
<dbReference type="OrthoDB" id="5970620at2759"/>
<gene>
    <name evidence="1" type="ORF">MCOR_33445</name>
</gene>
<proteinExistence type="predicted"/>
<dbReference type="Pfam" id="PF10171">
    <property type="entry name" value="Tim29"/>
    <property type="match status" value="1"/>
</dbReference>
<organism evidence="1 2">
    <name type="scientific">Mytilus coruscus</name>
    <name type="common">Sea mussel</name>
    <dbReference type="NCBI Taxonomy" id="42192"/>
    <lineage>
        <taxon>Eukaryota</taxon>
        <taxon>Metazoa</taxon>
        <taxon>Spiralia</taxon>
        <taxon>Lophotrochozoa</taxon>
        <taxon>Mollusca</taxon>
        <taxon>Bivalvia</taxon>
        <taxon>Autobranchia</taxon>
        <taxon>Pteriomorphia</taxon>
        <taxon>Mytilida</taxon>
        <taxon>Mytiloidea</taxon>
        <taxon>Mytilidae</taxon>
        <taxon>Mytilinae</taxon>
        <taxon>Mytilus</taxon>
    </lineage>
</organism>
<accession>A0A6J8CRJ9</accession>
<dbReference type="GO" id="GO:0045039">
    <property type="term" value="P:protein insertion into mitochondrial inner membrane"/>
    <property type="evidence" value="ECO:0007669"/>
    <property type="project" value="TreeGrafter"/>
</dbReference>